<dbReference type="EMBL" id="JBBPBK010000085">
    <property type="protein sequence ID" value="KAK9266682.1"/>
    <property type="molecule type" value="Genomic_DNA"/>
</dbReference>
<keyword evidence="5" id="KW-0408">Iron</keyword>
<dbReference type="AlphaFoldDB" id="A0AAP0QZC9"/>
<evidence type="ECO:0008006" key="9">
    <source>
        <dbReference type="Google" id="ProtNLM"/>
    </source>
</evidence>
<gene>
    <name evidence="7" type="ORF">L1049_012396</name>
</gene>
<keyword evidence="6" id="KW-1133">Transmembrane helix</keyword>
<dbReference type="Gene3D" id="1.10.630.10">
    <property type="entry name" value="Cytochrome P450"/>
    <property type="match status" value="1"/>
</dbReference>
<protein>
    <recommendedName>
        <fullName evidence="9">Cytochrome P450</fullName>
    </recommendedName>
</protein>
<reference evidence="7 8" key="1">
    <citation type="journal article" date="2024" name="Plant J.">
        <title>Genome sequences and population genomics reveal climatic adaptation and genomic divergence between two closely related sweetgum species.</title>
        <authorList>
            <person name="Xu W.Q."/>
            <person name="Ren C.Q."/>
            <person name="Zhang X.Y."/>
            <person name="Comes H.P."/>
            <person name="Liu X.H."/>
            <person name="Li Y.G."/>
            <person name="Kettle C.J."/>
            <person name="Jalonen R."/>
            <person name="Gaisberger H."/>
            <person name="Ma Y.Z."/>
            <person name="Qiu Y.X."/>
        </authorList>
    </citation>
    <scope>NUCLEOTIDE SEQUENCE [LARGE SCALE GENOMIC DNA]</scope>
    <source>
        <strain evidence="7">Hangzhou</strain>
    </source>
</reference>
<keyword evidence="6" id="KW-0812">Transmembrane</keyword>
<evidence type="ECO:0000313" key="7">
    <source>
        <dbReference type="EMBL" id="KAK9266682.1"/>
    </source>
</evidence>
<keyword evidence="4" id="KW-0560">Oxidoreductase</keyword>
<sequence length="95" mass="10651">MDLFFPFPPGWFHLLVLLLLPIFSLLLLKQKKKKGREEGTKLPPSPPSLPIIGHLHQLGKLPHQNLWKLSQKYGPVMLVHLGSIPTLVISSADMA</sequence>
<dbReference type="InterPro" id="IPR001128">
    <property type="entry name" value="Cyt_P450"/>
</dbReference>
<dbReference type="Pfam" id="PF00067">
    <property type="entry name" value="p450"/>
    <property type="match status" value="1"/>
</dbReference>
<keyword evidence="8" id="KW-1185">Reference proteome</keyword>
<organism evidence="7 8">
    <name type="scientific">Liquidambar formosana</name>
    <name type="common">Formosan gum</name>
    <dbReference type="NCBI Taxonomy" id="63359"/>
    <lineage>
        <taxon>Eukaryota</taxon>
        <taxon>Viridiplantae</taxon>
        <taxon>Streptophyta</taxon>
        <taxon>Embryophyta</taxon>
        <taxon>Tracheophyta</taxon>
        <taxon>Spermatophyta</taxon>
        <taxon>Magnoliopsida</taxon>
        <taxon>eudicotyledons</taxon>
        <taxon>Gunneridae</taxon>
        <taxon>Pentapetalae</taxon>
        <taxon>Saxifragales</taxon>
        <taxon>Altingiaceae</taxon>
        <taxon>Liquidambar</taxon>
    </lineage>
</organism>
<evidence type="ECO:0000256" key="5">
    <source>
        <dbReference type="ARBA" id="ARBA00023004"/>
    </source>
</evidence>
<keyword evidence="3" id="KW-0479">Metal-binding</keyword>
<keyword evidence="6" id="KW-0472">Membrane</keyword>
<dbReference type="Proteomes" id="UP001415857">
    <property type="component" value="Unassembled WGS sequence"/>
</dbReference>
<dbReference type="PANTHER" id="PTHR47955:SF8">
    <property type="entry name" value="CYTOCHROME P450 71D11-LIKE"/>
    <property type="match status" value="1"/>
</dbReference>
<evidence type="ECO:0000313" key="8">
    <source>
        <dbReference type="Proteomes" id="UP001415857"/>
    </source>
</evidence>
<dbReference type="GO" id="GO:0020037">
    <property type="term" value="F:heme binding"/>
    <property type="evidence" value="ECO:0007669"/>
    <property type="project" value="InterPro"/>
</dbReference>
<name>A0AAP0QZC9_LIQFO</name>
<evidence type="ECO:0000256" key="1">
    <source>
        <dbReference type="ARBA" id="ARBA00010617"/>
    </source>
</evidence>
<dbReference type="SUPFAM" id="SSF48264">
    <property type="entry name" value="Cytochrome P450"/>
    <property type="match status" value="1"/>
</dbReference>
<feature type="transmembrane region" description="Helical" evidence="6">
    <location>
        <begin position="12"/>
        <end position="28"/>
    </location>
</feature>
<dbReference type="GO" id="GO:0004497">
    <property type="term" value="F:monooxygenase activity"/>
    <property type="evidence" value="ECO:0007669"/>
    <property type="project" value="InterPro"/>
</dbReference>
<comment type="similarity">
    <text evidence="1">Belongs to the cytochrome P450 family.</text>
</comment>
<dbReference type="GO" id="GO:0016705">
    <property type="term" value="F:oxidoreductase activity, acting on paired donors, with incorporation or reduction of molecular oxygen"/>
    <property type="evidence" value="ECO:0007669"/>
    <property type="project" value="InterPro"/>
</dbReference>
<proteinExistence type="inferred from homology"/>
<evidence type="ECO:0000256" key="3">
    <source>
        <dbReference type="ARBA" id="ARBA00022723"/>
    </source>
</evidence>
<evidence type="ECO:0000256" key="2">
    <source>
        <dbReference type="ARBA" id="ARBA00022617"/>
    </source>
</evidence>
<dbReference type="PANTHER" id="PTHR47955">
    <property type="entry name" value="CYTOCHROME P450 FAMILY 71 PROTEIN"/>
    <property type="match status" value="1"/>
</dbReference>
<dbReference type="InterPro" id="IPR036396">
    <property type="entry name" value="Cyt_P450_sf"/>
</dbReference>
<dbReference type="GO" id="GO:0005506">
    <property type="term" value="F:iron ion binding"/>
    <property type="evidence" value="ECO:0007669"/>
    <property type="project" value="InterPro"/>
</dbReference>
<comment type="caution">
    <text evidence="7">The sequence shown here is derived from an EMBL/GenBank/DDBJ whole genome shotgun (WGS) entry which is preliminary data.</text>
</comment>
<accession>A0AAP0QZC9</accession>
<keyword evidence="2" id="KW-0349">Heme</keyword>
<evidence type="ECO:0000256" key="6">
    <source>
        <dbReference type="SAM" id="Phobius"/>
    </source>
</evidence>
<evidence type="ECO:0000256" key="4">
    <source>
        <dbReference type="ARBA" id="ARBA00023002"/>
    </source>
</evidence>